<dbReference type="InterPro" id="IPR006336">
    <property type="entry name" value="GCS2"/>
</dbReference>
<keyword evidence="2 5" id="KW-0547">Nucleotide-binding</keyword>
<dbReference type="PANTHER" id="PTHR36510:SF1">
    <property type="entry name" value="GLUTAMATE--CYSTEINE LIGASE 2-RELATED"/>
    <property type="match status" value="1"/>
</dbReference>
<dbReference type="HAMAP" id="MF_01609">
    <property type="entry name" value="Glu_cys_ligase_2"/>
    <property type="match status" value="1"/>
</dbReference>
<evidence type="ECO:0000256" key="3">
    <source>
        <dbReference type="ARBA" id="ARBA00022840"/>
    </source>
</evidence>
<dbReference type="Proteomes" id="UP000033640">
    <property type="component" value="Unassembled WGS sequence"/>
</dbReference>
<reference evidence="6 7" key="1">
    <citation type="submission" date="2015-02" db="EMBL/GenBank/DDBJ databases">
        <title>Draft genome sequences of ten Microbacterium spp. with emphasis on heavy metal contaminated environments.</title>
        <authorList>
            <person name="Corretto E."/>
        </authorList>
    </citation>
    <scope>NUCLEOTIDE SEQUENCE [LARGE SCALE GENOMIC DNA]</scope>
    <source>
        <strain evidence="6 7">BEL4b</strain>
    </source>
</reference>
<gene>
    <name evidence="6" type="primary">ybdK_1</name>
    <name evidence="6" type="ORF">RS83_00720</name>
</gene>
<dbReference type="Gene3D" id="3.30.590.20">
    <property type="match status" value="1"/>
</dbReference>
<keyword evidence="1 5" id="KW-0436">Ligase</keyword>
<comment type="catalytic activity">
    <reaction evidence="4 5">
        <text>L-cysteine + L-glutamate + ATP = gamma-L-glutamyl-L-cysteine + ADP + phosphate + H(+)</text>
        <dbReference type="Rhea" id="RHEA:13285"/>
        <dbReference type="ChEBI" id="CHEBI:15378"/>
        <dbReference type="ChEBI" id="CHEBI:29985"/>
        <dbReference type="ChEBI" id="CHEBI:30616"/>
        <dbReference type="ChEBI" id="CHEBI:35235"/>
        <dbReference type="ChEBI" id="CHEBI:43474"/>
        <dbReference type="ChEBI" id="CHEBI:58173"/>
        <dbReference type="ChEBI" id="CHEBI:456216"/>
        <dbReference type="EC" id="6.3.2.2"/>
    </reaction>
</comment>
<dbReference type="SUPFAM" id="SSF55931">
    <property type="entry name" value="Glutamine synthetase/guanido kinase"/>
    <property type="match status" value="1"/>
</dbReference>
<proteinExistence type="inferred from homology"/>
<comment type="function">
    <text evidence="5">ATP-dependent carboxylate-amine ligase which exhibits weak glutamate--cysteine ligase activity.</text>
</comment>
<comment type="similarity">
    <text evidence="5">Belongs to the glutamate--cysteine ligase type 2 family. YbdK subfamily.</text>
</comment>
<dbReference type="GO" id="GO:0042398">
    <property type="term" value="P:modified amino acid biosynthetic process"/>
    <property type="evidence" value="ECO:0007669"/>
    <property type="project" value="InterPro"/>
</dbReference>
<evidence type="ECO:0000256" key="1">
    <source>
        <dbReference type="ARBA" id="ARBA00022598"/>
    </source>
</evidence>
<dbReference type="OrthoDB" id="9769628at2"/>
<dbReference type="InterPro" id="IPR050141">
    <property type="entry name" value="GCL_type2/YbdK_subfam"/>
</dbReference>
<dbReference type="AlphaFoldDB" id="A0A0F0LGG5"/>
<evidence type="ECO:0000256" key="2">
    <source>
        <dbReference type="ARBA" id="ARBA00022741"/>
    </source>
</evidence>
<dbReference type="EMBL" id="JYIW01000018">
    <property type="protein sequence ID" value="KJL30651.1"/>
    <property type="molecule type" value="Genomic_DNA"/>
</dbReference>
<evidence type="ECO:0000313" key="7">
    <source>
        <dbReference type="Proteomes" id="UP000033640"/>
    </source>
</evidence>
<name>A0A0F0LGG5_9MICO</name>
<dbReference type="PATRIC" id="fig|82380.11.peg.744"/>
<accession>A0A0F0LGG5</accession>
<dbReference type="InterPro" id="IPR011793">
    <property type="entry name" value="YbdK"/>
</dbReference>
<organism evidence="6 7">
    <name type="scientific">Microbacterium oxydans</name>
    <dbReference type="NCBI Taxonomy" id="82380"/>
    <lineage>
        <taxon>Bacteria</taxon>
        <taxon>Bacillati</taxon>
        <taxon>Actinomycetota</taxon>
        <taxon>Actinomycetes</taxon>
        <taxon>Micrococcales</taxon>
        <taxon>Microbacteriaceae</taxon>
        <taxon>Microbacterium</taxon>
    </lineage>
</organism>
<dbReference type="NCBIfam" id="TIGR02050">
    <property type="entry name" value="gshA_cyan_rel"/>
    <property type="match status" value="1"/>
</dbReference>
<dbReference type="EC" id="6.3.2.2" evidence="5"/>
<comment type="caution">
    <text evidence="6">The sequence shown here is derived from an EMBL/GenBank/DDBJ whole genome shotgun (WGS) entry which is preliminary data.</text>
</comment>
<dbReference type="GO" id="GO:0004357">
    <property type="term" value="F:glutamate-cysteine ligase activity"/>
    <property type="evidence" value="ECO:0007669"/>
    <property type="project" value="UniProtKB-EC"/>
</dbReference>
<evidence type="ECO:0000256" key="4">
    <source>
        <dbReference type="ARBA" id="ARBA00048819"/>
    </source>
</evidence>
<dbReference type="Pfam" id="PF04107">
    <property type="entry name" value="GCS2"/>
    <property type="match status" value="1"/>
</dbReference>
<dbReference type="PANTHER" id="PTHR36510">
    <property type="entry name" value="GLUTAMATE--CYSTEINE LIGASE 2-RELATED"/>
    <property type="match status" value="1"/>
</dbReference>
<evidence type="ECO:0000313" key="6">
    <source>
        <dbReference type="EMBL" id="KJL30651.1"/>
    </source>
</evidence>
<dbReference type="InterPro" id="IPR014746">
    <property type="entry name" value="Gln_synth/guanido_kin_cat_dom"/>
</dbReference>
<keyword evidence="3 5" id="KW-0067">ATP-binding</keyword>
<protein>
    <recommendedName>
        <fullName evidence="5">Putative glutamate--cysteine ligase 2</fullName>
        <ecNumber evidence="5">6.3.2.2</ecNumber>
    </recommendedName>
    <alternativeName>
        <fullName evidence="5">Gamma-glutamylcysteine synthetase 2</fullName>
        <shortName evidence="5">GCS 2</shortName>
        <shortName evidence="5">Gamma-GCS 2</shortName>
    </alternativeName>
</protein>
<sequence>MARFGIEEEFVFLDDATLVPIGISDTDRESLADRASQGRVLAEYLTCQVECVTDPVDTLAEAGAQVRHLRGLVDEHATTRSAIAAASGTAFATTGSLTVVSAPHYDDVASHLAHITRGHEVNGLHVHVEIGDDEERVRALNRVRGWLPVLLALTGNSPFADGVDTRFASWRSVAIRRLPSSWSPPRFHDLDDYRSQVDRLIELHAIADAASLSWAARVSDRFPTLEVRVFDAQLHPDDTLFAAALTRAIAVTDDLRGSHVRIDQLDASLWTAARHGMHARLVDPASAAVSDARTLAGAMLDAVRPALEEHGDLAFVEDRIARIGSDGTGADRQRAAFGSDGVAGLGRLYRDGMHSSHDEH</sequence>
<dbReference type="GO" id="GO:0005524">
    <property type="term" value="F:ATP binding"/>
    <property type="evidence" value="ECO:0007669"/>
    <property type="project" value="UniProtKB-KW"/>
</dbReference>
<dbReference type="RefSeq" id="WP_045278140.1">
    <property type="nucleotide sequence ID" value="NZ_CAKKLT010000020.1"/>
</dbReference>
<evidence type="ECO:0000256" key="5">
    <source>
        <dbReference type="HAMAP-Rule" id="MF_01609"/>
    </source>
</evidence>